<gene>
    <name evidence="2" type="ORF">EGYM00163_LOCUS28325</name>
</gene>
<evidence type="ECO:0000313" key="2">
    <source>
        <dbReference type="EMBL" id="CAE0817163.1"/>
    </source>
</evidence>
<dbReference type="EMBL" id="HBJA01081031">
    <property type="protein sequence ID" value="CAE0817163.1"/>
    <property type="molecule type" value="Transcribed_RNA"/>
</dbReference>
<proteinExistence type="predicted"/>
<reference evidence="2" key="1">
    <citation type="submission" date="2021-01" db="EMBL/GenBank/DDBJ databases">
        <authorList>
            <person name="Corre E."/>
            <person name="Pelletier E."/>
            <person name="Niang G."/>
            <person name="Scheremetjew M."/>
            <person name="Finn R."/>
            <person name="Kale V."/>
            <person name="Holt S."/>
            <person name="Cochrane G."/>
            <person name="Meng A."/>
            <person name="Brown T."/>
            <person name="Cohen L."/>
        </authorList>
    </citation>
    <scope>NUCLEOTIDE SEQUENCE</scope>
    <source>
        <strain evidence="2">CCMP1594</strain>
    </source>
</reference>
<feature type="region of interest" description="Disordered" evidence="1">
    <location>
        <begin position="99"/>
        <end position="122"/>
    </location>
</feature>
<dbReference type="AlphaFoldDB" id="A0A7S4LAS7"/>
<name>A0A7S4LAS7_9EUGL</name>
<organism evidence="2">
    <name type="scientific">Eutreptiella gymnastica</name>
    <dbReference type="NCBI Taxonomy" id="73025"/>
    <lineage>
        <taxon>Eukaryota</taxon>
        <taxon>Discoba</taxon>
        <taxon>Euglenozoa</taxon>
        <taxon>Euglenida</taxon>
        <taxon>Spirocuta</taxon>
        <taxon>Euglenophyceae</taxon>
        <taxon>Eutreptiales</taxon>
        <taxon>Eutreptiaceae</taxon>
        <taxon>Eutreptiella</taxon>
    </lineage>
</organism>
<protein>
    <submittedName>
        <fullName evidence="2">Uncharacterized protein</fullName>
    </submittedName>
</protein>
<evidence type="ECO:0000256" key="1">
    <source>
        <dbReference type="SAM" id="MobiDB-lite"/>
    </source>
</evidence>
<sequence>MALDWYFRTIQMGGMGSSCWGFGGGWECWRLLQAASLTDNHQQPPTCGGLWLVLGYAQLGSFCGTQTRAPHHGEQRGVGVKRILWFLCSKQIRALVPGAEESSRGGNRRGGEGVLGSETQPNAMSKFPKFLLG</sequence>
<accession>A0A7S4LAS7</accession>